<proteinExistence type="predicted"/>
<name>A0A1T2KYN6_9GAMM</name>
<dbReference type="InterPro" id="IPR030987">
    <property type="entry name" value="AbiV"/>
</dbReference>
<dbReference type="NCBIfam" id="TIGR04498">
    <property type="entry name" value="AbiV_defense"/>
    <property type="match status" value="1"/>
</dbReference>
<gene>
    <name evidence="1" type="ORF">BOW53_16880</name>
</gene>
<reference evidence="1 2" key="1">
    <citation type="submission" date="2016-11" db="EMBL/GenBank/DDBJ databases">
        <title>Mixed transmission modes and dynamic genome evolution in an obligate animal-bacterial symbiosis.</title>
        <authorList>
            <person name="Russell S.L."/>
            <person name="Corbett-Detig R.B."/>
            <person name="Cavanaugh C.M."/>
        </authorList>
    </citation>
    <scope>NUCLEOTIDE SEQUENCE [LARGE SCALE GENOMIC DNA]</scope>
    <source>
        <strain evidence="1">Sveles-Q1</strain>
    </source>
</reference>
<dbReference type="Pfam" id="PF18728">
    <property type="entry name" value="HEPN_AbiV"/>
    <property type="match status" value="1"/>
</dbReference>
<dbReference type="Proteomes" id="UP000191110">
    <property type="component" value="Unassembled WGS sequence"/>
</dbReference>
<accession>A0A1T2KYN6</accession>
<keyword evidence="2" id="KW-1185">Reference proteome</keyword>
<protein>
    <submittedName>
        <fullName evidence="1">Uncharacterized protein</fullName>
    </submittedName>
</protein>
<organism evidence="1 2">
    <name type="scientific">Solemya pervernicosa gill symbiont</name>
    <dbReference type="NCBI Taxonomy" id="642797"/>
    <lineage>
        <taxon>Bacteria</taxon>
        <taxon>Pseudomonadati</taxon>
        <taxon>Pseudomonadota</taxon>
        <taxon>Gammaproteobacteria</taxon>
        <taxon>sulfur-oxidizing symbionts</taxon>
    </lineage>
</organism>
<dbReference type="AlphaFoldDB" id="A0A1T2KYN6"/>
<comment type="caution">
    <text evidence="1">The sequence shown here is derived from an EMBL/GenBank/DDBJ whole genome shotgun (WGS) entry which is preliminary data.</text>
</comment>
<sequence length="66" mass="7050">MDDLNEDSLWHGLELANQNAHTLLTVAEDASRRHAFGVAVALSILSAEEAAKSLGLATRALSHQPD</sequence>
<dbReference type="EMBL" id="MPRL01000160">
    <property type="protein sequence ID" value="OOZ37955.1"/>
    <property type="molecule type" value="Genomic_DNA"/>
</dbReference>
<evidence type="ECO:0000313" key="1">
    <source>
        <dbReference type="EMBL" id="OOZ37955.1"/>
    </source>
</evidence>
<evidence type="ECO:0000313" key="2">
    <source>
        <dbReference type="Proteomes" id="UP000191110"/>
    </source>
</evidence>